<organism evidence="1 2">
    <name type="scientific">Amphimedon queenslandica</name>
    <name type="common">Sponge</name>
    <dbReference type="NCBI Taxonomy" id="400682"/>
    <lineage>
        <taxon>Eukaryota</taxon>
        <taxon>Metazoa</taxon>
        <taxon>Porifera</taxon>
        <taxon>Demospongiae</taxon>
        <taxon>Heteroscleromorpha</taxon>
        <taxon>Haplosclerida</taxon>
        <taxon>Niphatidae</taxon>
        <taxon>Amphimedon</taxon>
    </lineage>
</organism>
<protein>
    <recommendedName>
        <fullName evidence="3">Roc domain-containing protein</fullName>
    </recommendedName>
</protein>
<dbReference type="PRINTS" id="PR00449">
    <property type="entry name" value="RASTRNSFRMNG"/>
</dbReference>
<dbReference type="SUPFAM" id="SSF52540">
    <property type="entry name" value="P-loop containing nucleoside triphosphate hydrolases"/>
    <property type="match status" value="1"/>
</dbReference>
<dbReference type="GO" id="GO:0003924">
    <property type="term" value="F:GTPase activity"/>
    <property type="evidence" value="ECO:0007669"/>
    <property type="project" value="InterPro"/>
</dbReference>
<keyword evidence="2" id="KW-1185">Reference proteome</keyword>
<dbReference type="Proteomes" id="UP000007879">
    <property type="component" value="Unassembled WGS sequence"/>
</dbReference>
<dbReference type="PANTHER" id="PTHR14932">
    <property type="entry name" value="RAS GTPASE-RELATED"/>
    <property type="match status" value="1"/>
</dbReference>
<proteinExistence type="predicted"/>
<dbReference type="Pfam" id="PF00071">
    <property type="entry name" value="Ras"/>
    <property type="match status" value="1"/>
</dbReference>
<dbReference type="PROSITE" id="PS51419">
    <property type="entry name" value="RAB"/>
    <property type="match status" value="1"/>
</dbReference>
<dbReference type="GO" id="GO:0005634">
    <property type="term" value="C:nucleus"/>
    <property type="evidence" value="ECO:0007669"/>
    <property type="project" value="TreeGrafter"/>
</dbReference>
<reference evidence="2" key="1">
    <citation type="journal article" date="2010" name="Nature">
        <title>The Amphimedon queenslandica genome and the evolution of animal complexity.</title>
        <authorList>
            <person name="Srivastava M."/>
            <person name="Simakov O."/>
            <person name="Chapman J."/>
            <person name="Fahey B."/>
            <person name="Gauthier M.E."/>
            <person name="Mitros T."/>
            <person name="Richards G.S."/>
            <person name="Conaco C."/>
            <person name="Dacre M."/>
            <person name="Hellsten U."/>
            <person name="Larroux C."/>
            <person name="Putnam N.H."/>
            <person name="Stanke M."/>
            <person name="Adamska M."/>
            <person name="Darling A."/>
            <person name="Degnan S.M."/>
            <person name="Oakley T.H."/>
            <person name="Plachetzki D.C."/>
            <person name="Zhai Y."/>
            <person name="Adamski M."/>
            <person name="Calcino A."/>
            <person name="Cummins S.F."/>
            <person name="Goodstein D.M."/>
            <person name="Harris C."/>
            <person name="Jackson D.J."/>
            <person name="Leys S.P."/>
            <person name="Shu S."/>
            <person name="Woodcroft B.J."/>
            <person name="Vervoort M."/>
            <person name="Kosik K.S."/>
            <person name="Manning G."/>
            <person name="Degnan B.M."/>
            <person name="Rokhsar D.S."/>
        </authorList>
    </citation>
    <scope>NUCLEOTIDE SEQUENCE [LARGE SCALE GENOMIC DNA]</scope>
</reference>
<dbReference type="Gene3D" id="3.40.50.300">
    <property type="entry name" value="P-loop containing nucleotide triphosphate hydrolases"/>
    <property type="match status" value="1"/>
</dbReference>
<reference evidence="1" key="2">
    <citation type="submission" date="2024-06" db="UniProtKB">
        <authorList>
            <consortium name="EnsemblMetazoa"/>
        </authorList>
    </citation>
    <scope>IDENTIFICATION</scope>
</reference>
<dbReference type="InterPro" id="IPR040385">
    <property type="entry name" value="RABL6"/>
</dbReference>
<dbReference type="KEGG" id="aqu:100640394"/>
<evidence type="ECO:0000313" key="2">
    <source>
        <dbReference type="Proteomes" id="UP000007879"/>
    </source>
</evidence>
<dbReference type="AlphaFoldDB" id="A0AAN0IUM6"/>
<dbReference type="InterPro" id="IPR027417">
    <property type="entry name" value="P-loop_NTPase"/>
</dbReference>
<dbReference type="InterPro" id="IPR001806">
    <property type="entry name" value="Small_GTPase"/>
</dbReference>
<dbReference type="EnsemblMetazoa" id="XM_011411132.2">
    <property type="protein sequence ID" value="XP_011409434.2"/>
    <property type="gene ID" value="LOC100640394"/>
</dbReference>
<dbReference type="GeneID" id="100640394"/>
<dbReference type="RefSeq" id="XP_011409434.2">
    <property type="nucleotide sequence ID" value="XM_011411132.2"/>
</dbReference>
<sequence>QRKFSKGIQYNMKVLIRGDRNTGKSCLFRRMQGKPFTESYIPTNEIQVGHIQWTYPCTNDMVKVEIWDVVDQGRSTKKGKDVPLKLSNEADASQDMALDASFLDVYKGAHCVVLMYDITKQWTWQYIERELQHIPLHLPIVVIGNYLDMREHRSVSMEDAEFYVTHLNRPEGAADIRYAESCMKNGYGLRYLHKFLSIPFLQLQQETLLHQLKTNREQIMLVSE</sequence>
<accession>A0AAN0IUM6</accession>
<dbReference type="GO" id="GO:0005525">
    <property type="term" value="F:GTP binding"/>
    <property type="evidence" value="ECO:0007669"/>
    <property type="project" value="InterPro"/>
</dbReference>
<dbReference type="PANTHER" id="PTHR14932:SF1">
    <property type="entry name" value="RAB-LIKE PROTEIN 6"/>
    <property type="match status" value="1"/>
</dbReference>
<evidence type="ECO:0000313" key="1">
    <source>
        <dbReference type="EnsemblMetazoa" id="XP_011409434.2"/>
    </source>
</evidence>
<dbReference type="GO" id="GO:0005829">
    <property type="term" value="C:cytosol"/>
    <property type="evidence" value="ECO:0007669"/>
    <property type="project" value="TreeGrafter"/>
</dbReference>
<dbReference type="SMART" id="SM00175">
    <property type="entry name" value="RAB"/>
    <property type="match status" value="1"/>
</dbReference>
<name>A0AAN0IUM6_AMPQE</name>
<dbReference type="Pfam" id="PF08477">
    <property type="entry name" value="Roc"/>
    <property type="match status" value="1"/>
</dbReference>
<evidence type="ECO:0008006" key="3">
    <source>
        <dbReference type="Google" id="ProtNLM"/>
    </source>
</evidence>